<dbReference type="GO" id="GO:0015074">
    <property type="term" value="P:DNA integration"/>
    <property type="evidence" value="ECO:0007669"/>
    <property type="project" value="InterPro"/>
</dbReference>
<dbReference type="EMBL" id="CAJOBS010004771">
    <property type="protein sequence ID" value="CAF4887739.1"/>
    <property type="molecule type" value="Genomic_DNA"/>
</dbReference>
<feature type="coiled-coil region" evidence="1">
    <location>
        <begin position="182"/>
        <end position="209"/>
    </location>
</feature>
<dbReference type="SUPFAM" id="SSF53098">
    <property type="entry name" value="Ribonuclease H-like"/>
    <property type="match status" value="1"/>
</dbReference>
<sequence>REHVTAYVKSCEKCLENKHKTSAPAGLLVPLSIPNKPWEIVTIDILSGLPQNLEGYKYIVVFCDRFSKMSYWAVYRKSPTSEEFFQNYMNLVAENHGLAKEIITDRGPQFASQYWRYFLDLKYIRSKLSSAFHPQTDGQSERQIQWLLAYLRLYSNENGTDWPAYLISVWYSNDEMKPFKLLESAQTIYESVRQNIKRAQFQMKKYSDNRRSILPNYEIGDYVYLSTKNLFYKKGCNKLRAKYMGLFQITAKFNDVTYALKLPEKFRHHNGFHNEKTILKCRDDGVATPPIAIAIAARLSACK</sequence>
<dbReference type="Proteomes" id="UP000663838">
    <property type="component" value="Unassembled WGS sequence"/>
</dbReference>
<feature type="domain" description="Integrase catalytic" evidence="2">
    <location>
        <begin position="33"/>
        <end position="152"/>
    </location>
</feature>
<dbReference type="InterPro" id="IPR036397">
    <property type="entry name" value="RNaseH_sf"/>
</dbReference>
<accession>A0A821UBU5</accession>
<organism evidence="3 4">
    <name type="scientific">Rotaria socialis</name>
    <dbReference type="NCBI Taxonomy" id="392032"/>
    <lineage>
        <taxon>Eukaryota</taxon>
        <taxon>Metazoa</taxon>
        <taxon>Spiralia</taxon>
        <taxon>Gnathifera</taxon>
        <taxon>Rotifera</taxon>
        <taxon>Eurotatoria</taxon>
        <taxon>Bdelloidea</taxon>
        <taxon>Philodinida</taxon>
        <taxon>Philodinidae</taxon>
        <taxon>Rotaria</taxon>
    </lineage>
</organism>
<dbReference type="InterPro" id="IPR050951">
    <property type="entry name" value="Retrovirus_Pol_polyprotein"/>
</dbReference>
<dbReference type="InterPro" id="IPR012337">
    <property type="entry name" value="RNaseH-like_sf"/>
</dbReference>
<name>A0A821UBU5_9BILA</name>
<dbReference type="Pfam" id="PF24626">
    <property type="entry name" value="SH3_Tf2-1"/>
    <property type="match status" value="1"/>
</dbReference>
<dbReference type="PANTHER" id="PTHR37984">
    <property type="entry name" value="PROTEIN CBG26694"/>
    <property type="match status" value="1"/>
</dbReference>
<reference evidence="3" key="1">
    <citation type="submission" date="2021-02" db="EMBL/GenBank/DDBJ databases">
        <authorList>
            <person name="Nowell W R."/>
        </authorList>
    </citation>
    <scope>NUCLEOTIDE SEQUENCE</scope>
</reference>
<dbReference type="InterPro" id="IPR001584">
    <property type="entry name" value="Integrase_cat-core"/>
</dbReference>
<dbReference type="PROSITE" id="PS50994">
    <property type="entry name" value="INTEGRASE"/>
    <property type="match status" value="1"/>
</dbReference>
<evidence type="ECO:0000256" key="1">
    <source>
        <dbReference type="SAM" id="Coils"/>
    </source>
</evidence>
<feature type="non-terminal residue" evidence="3">
    <location>
        <position position="1"/>
    </location>
</feature>
<dbReference type="AlphaFoldDB" id="A0A821UBU5"/>
<evidence type="ECO:0000313" key="4">
    <source>
        <dbReference type="Proteomes" id="UP000663838"/>
    </source>
</evidence>
<dbReference type="GO" id="GO:0003676">
    <property type="term" value="F:nucleic acid binding"/>
    <property type="evidence" value="ECO:0007669"/>
    <property type="project" value="InterPro"/>
</dbReference>
<evidence type="ECO:0000313" key="3">
    <source>
        <dbReference type="EMBL" id="CAF4887739.1"/>
    </source>
</evidence>
<protein>
    <recommendedName>
        <fullName evidence="2">Integrase catalytic domain-containing protein</fullName>
    </recommendedName>
</protein>
<dbReference type="Gene3D" id="3.30.420.10">
    <property type="entry name" value="Ribonuclease H-like superfamily/Ribonuclease H"/>
    <property type="match status" value="1"/>
</dbReference>
<dbReference type="Pfam" id="PF00665">
    <property type="entry name" value="rve"/>
    <property type="match status" value="1"/>
</dbReference>
<keyword evidence="1" id="KW-0175">Coiled coil</keyword>
<dbReference type="InterPro" id="IPR056924">
    <property type="entry name" value="SH3_Tf2-1"/>
</dbReference>
<dbReference type="PANTHER" id="PTHR37984:SF15">
    <property type="entry name" value="INTEGRASE CATALYTIC DOMAIN-CONTAINING PROTEIN"/>
    <property type="match status" value="1"/>
</dbReference>
<evidence type="ECO:0000259" key="2">
    <source>
        <dbReference type="PROSITE" id="PS50994"/>
    </source>
</evidence>
<comment type="caution">
    <text evidence="3">The sequence shown here is derived from an EMBL/GenBank/DDBJ whole genome shotgun (WGS) entry which is preliminary data.</text>
</comment>
<proteinExistence type="predicted"/>
<gene>
    <name evidence="3" type="ORF">TOA249_LOCUS29760</name>
</gene>